<organism evidence="2 3">
    <name type="scientific">Chryseobacterium culicis</name>
    <dbReference type="NCBI Taxonomy" id="680127"/>
    <lineage>
        <taxon>Bacteria</taxon>
        <taxon>Pseudomonadati</taxon>
        <taxon>Bacteroidota</taxon>
        <taxon>Flavobacteriia</taxon>
        <taxon>Flavobacteriales</taxon>
        <taxon>Weeksellaceae</taxon>
        <taxon>Chryseobacterium group</taxon>
        <taxon>Chryseobacterium</taxon>
    </lineage>
</organism>
<reference evidence="2 3" key="1">
    <citation type="submission" date="2016-10" db="EMBL/GenBank/DDBJ databases">
        <authorList>
            <person name="de Groot N.N."/>
        </authorList>
    </citation>
    <scope>NUCLEOTIDE SEQUENCE [LARGE SCALE GENOMIC DNA]</scope>
    <source>
        <strain evidence="2 3">DSM 23031</strain>
    </source>
</reference>
<dbReference type="AlphaFoldDB" id="A0A1H6HM39"/>
<dbReference type="STRING" id="680127.SAMN05421593_2958"/>
<evidence type="ECO:0000256" key="1">
    <source>
        <dbReference type="SAM" id="Phobius"/>
    </source>
</evidence>
<dbReference type="Proteomes" id="UP000198561">
    <property type="component" value="Unassembled WGS sequence"/>
</dbReference>
<protein>
    <submittedName>
        <fullName evidence="2">Intein N-terminal splicing region</fullName>
    </submittedName>
</protein>
<sequence>MNTKKIIVPLIVLLAIAVYFVAFHKNKSLKYIPENADAVILIDVKKLTGQYLFSLAAHPSGWSGSKNKRKSTKGSLKDAGIIIPDFLQIFHIKDTKFSEWYSVAELKDSQKFISFLKKQSFTAKGNNRFQKDQIFIVVTGNLCIAGTSDSGFEMIKNKFPVSSDPVWNADQFINNAVGSISFISGKKIQNFSIDINEDEIEIKNSPDTETFNAIASQLEKRTHFLDIELDKENVRNFSHLFNKSIADSSQVTSFKATADLEQLNDTIISYEYDDNFNEVEKKTVQKITQPIYTIDILSNAPEKTWEYFQAKKWINNENQFTAIPFQPNVISRNKQGAAIRSTQKAVSLSPRLKENYILIRNSALLYSSLKTLSTKEKRIISDIDYVLYTNKSKDYWIKIKAKNGELPLILRW</sequence>
<keyword evidence="1" id="KW-0812">Transmembrane</keyword>
<feature type="transmembrane region" description="Helical" evidence="1">
    <location>
        <begin position="6"/>
        <end position="23"/>
    </location>
</feature>
<dbReference type="OrthoDB" id="637901at2"/>
<evidence type="ECO:0000313" key="3">
    <source>
        <dbReference type="Proteomes" id="UP000198561"/>
    </source>
</evidence>
<evidence type="ECO:0000313" key="2">
    <source>
        <dbReference type="EMBL" id="SEH35295.1"/>
    </source>
</evidence>
<proteinExistence type="predicted"/>
<gene>
    <name evidence="2" type="ORF">SAMN05421593_2958</name>
</gene>
<keyword evidence="1" id="KW-0472">Membrane</keyword>
<accession>A0A1H6HM39</accession>
<name>A0A1H6HM39_CHRCI</name>
<keyword evidence="1" id="KW-1133">Transmembrane helix</keyword>
<dbReference type="RefSeq" id="WP_089693074.1">
    <property type="nucleotide sequence ID" value="NZ_FNWQ01000003.1"/>
</dbReference>
<dbReference type="EMBL" id="FNWQ01000003">
    <property type="protein sequence ID" value="SEH35295.1"/>
    <property type="molecule type" value="Genomic_DNA"/>
</dbReference>